<comment type="caution">
    <text evidence="2">The sequence shown here is derived from an EMBL/GenBank/DDBJ whole genome shotgun (WGS) entry which is preliminary data.</text>
</comment>
<sequence>MHNYHHSAIFVLITLTTDITITHIIIMLIATFSSSSTNIFMTIMSAIIFIIITDSNLMAMNYAKGIYMDFLN</sequence>
<keyword evidence="1" id="KW-0472">Membrane</keyword>
<feature type="transmembrane region" description="Helical" evidence="1">
    <location>
        <begin position="7"/>
        <end position="33"/>
    </location>
</feature>
<proteinExistence type="predicted"/>
<evidence type="ECO:0000256" key="1">
    <source>
        <dbReference type="SAM" id="Phobius"/>
    </source>
</evidence>
<reference evidence="2 3" key="1">
    <citation type="journal article" date="2019" name="Mol. Ecol. Resour.">
        <title>Improving Illumina assemblies with Hi-C and long reads: an example with the North African dromedary.</title>
        <authorList>
            <person name="Elbers J.P."/>
            <person name="Rogers M.F."/>
            <person name="Perelman P.L."/>
            <person name="Proskuryakova A.A."/>
            <person name="Serdyukova N.A."/>
            <person name="Johnson W.E."/>
            <person name="Horin P."/>
            <person name="Corander J."/>
            <person name="Murphy D."/>
            <person name="Burger P.A."/>
        </authorList>
    </citation>
    <scope>NUCLEOTIDE SEQUENCE [LARGE SCALE GENOMIC DNA]</scope>
    <source>
        <strain evidence="2">Drom800</strain>
        <tissue evidence="2">Blood</tissue>
    </source>
</reference>
<dbReference type="EMBL" id="JWIN03000005">
    <property type="protein sequence ID" value="KAB1279162.1"/>
    <property type="molecule type" value="Genomic_DNA"/>
</dbReference>
<gene>
    <name evidence="2" type="ORF">Cadr_000006649</name>
</gene>
<evidence type="ECO:0000313" key="2">
    <source>
        <dbReference type="EMBL" id="KAB1279162.1"/>
    </source>
</evidence>
<protein>
    <submittedName>
        <fullName evidence="2">Uncharacterized protein</fullName>
    </submittedName>
</protein>
<dbReference type="AlphaFoldDB" id="A0A5N4E6W8"/>
<keyword evidence="1" id="KW-0812">Transmembrane</keyword>
<accession>A0A5N4E6W8</accession>
<keyword evidence="3" id="KW-1185">Reference proteome</keyword>
<feature type="transmembrane region" description="Helical" evidence="1">
    <location>
        <begin position="39"/>
        <end position="59"/>
    </location>
</feature>
<name>A0A5N4E6W8_CAMDR</name>
<evidence type="ECO:0000313" key="3">
    <source>
        <dbReference type="Proteomes" id="UP000299084"/>
    </source>
</evidence>
<keyword evidence="1" id="KW-1133">Transmembrane helix</keyword>
<dbReference type="Proteomes" id="UP000299084">
    <property type="component" value="Unassembled WGS sequence"/>
</dbReference>
<organism evidence="2 3">
    <name type="scientific">Camelus dromedarius</name>
    <name type="common">Dromedary</name>
    <name type="synonym">Arabian camel</name>
    <dbReference type="NCBI Taxonomy" id="9838"/>
    <lineage>
        <taxon>Eukaryota</taxon>
        <taxon>Metazoa</taxon>
        <taxon>Chordata</taxon>
        <taxon>Craniata</taxon>
        <taxon>Vertebrata</taxon>
        <taxon>Euteleostomi</taxon>
        <taxon>Mammalia</taxon>
        <taxon>Eutheria</taxon>
        <taxon>Laurasiatheria</taxon>
        <taxon>Artiodactyla</taxon>
        <taxon>Tylopoda</taxon>
        <taxon>Camelidae</taxon>
        <taxon>Camelus</taxon>
    </lineage>
</organism>